<evidence type="ECO:0000313" key="2">
    <source>
        <dbReference type="WBParaSite" id="Minc3s00094g04362"/>
    </source>
</evidence>
<reference evidence="2" key="1">
    <citation type="submission" date="2022-11" db="UniProtKB">
        <authorList>
            <consortium name="WormBaseParasite"/>
        </authorList>
    </citation>
    <scope>IDENTIFICATION</scope>
</reference>
<organism evidence="1 2">
    <name type="scientific">Meloidogyne incognita</name>
    <name type="common">Southern root-knot nematode worm</name>
    <name type="synonym">Oxyuris incognita</name>
    <dbReference type="NCBI Taxonomy" id="6306"/>
    <lineage>
        <taxon>Eukaryota</taxon>
        <taxon>Metazoa</taxon>
        <taxon>Ecdysozoa</taxon>
        <taxon>Nematoda</taxon>
        <taxon>Chromadorea</taxon>
        <taxon>Rhabditida</taxon>
        <taxon>Tylenchina</taxon>
        <taxon>Tylenchomorpha</taxon>
        <taxon>Tylenchoidea</taxon>
        <taxon>Meloidogynidae</taxon>
        <taxon>Meloidogyninae</taxon>
        <taxon>Meloidogyne</taxon>
        <taxon>Meloidogyne incognita group</taxon>
    </lineage>
</organism>
<accession>A0A914KS83</accession>
<dbReference type="Proteomes" id="UP000887563">
    <property type="component" value="Unplaced"/>
</dbReference>
<sequence>MPVGKLNQNGYCSTGFVKQGVKNQHMKKPCIGRWFKMERTKESSTIFKYFSLFLLLFISNFY</sequence>
<name>A0A914KS83_MELIC</name>
<protein>
    <submittedName>
        <fullName evidence="2">Candidate secreted effector</fullName>
    </submittedName>
</protein>
<evidence type="ECO:0000313" key="1">
    <source>
        <dbReference type="Proteomes" id="UP000887563"/>
    </source>
</evidence>
<keyword evidence="1" id="KW-1185">Reference proteome</keyword>
<proteinExistence type="predicted"/>
<dbReference type="AlphaFoldDB" id="A0A914KS83"/>
<dbReference type="WBParaSite" id="Minc3s00094g04362">
    <property type="protein sequence ID" value="Minc3s00094g04362"/>
    <property type="gene ID" value="Minc3s00094g04362"/>
</dbReference>